<protein>
    <submittedName>
        <fullName evidence="2">Uncharacterized protein</fullName>
    </submittedName>
</protein>
<proteinExistence type="predicted"/>
<keyword evidence="3" id="KW-1185">Reference proteome</keyword>
<dbReference type="GO" id="GO:0009536">
    <property type="term" value="C:plastid"/>
    <property type="evidence" value="ECO:0007669"/>
    <property type="project" value="TreeGrafter"/>
</dbReference>
<gene>
    <name evidence="2" type="ORF">NE237_006071</name>
</gene>
<dbReference type="PANTHER" id="PTHR23131:SF0">
    <property type="entry name" value="ENDORIBONUCLEASE LACTB2"/>
    <property type="match status" value="1"/>
</dbReference>
<feature type="transmembrane region" description="Helical" evidence="1">
    <location>
        <begin position="138"/>
        <end position="155"/>
    </location>
</feature>
<comment type="caution">
    <text evidence="2">The sequence shown here is derived from an EMBL/GenBank/DDBJ whole genome shotgun (WGS) entry which is preliminary data.</text>
</comment>
<dbReference type="OrthoDB" id="17458at2759"/>
<dbReference type="EMBL" id="JAMYWD010000004">
    <property type="protein sequence ID" value="KAJ4972897.1"/>
    <property type="molecule type" value="Genomic_DNA"/>
</dbReference>
<dbReference type="AlphaFoldDB" id="A0A9Q0QV32"/>
<keyword evidence="1" id="KW-1133">Transmembrane helix</keyword>
<sequence length="159" mass="18519">MISSLMLSVHLFIFADDCVILEFVHQTSSSKVLWRASDENGRNRRNRESSILKSIESGAETLFDIVAKTYADVDPSVWIYASSNVRLHVDYLAVQDRLPMEFSIQRFRRTFGLHFLSRWTWVYLRSNIMLKDQTQRRIRLLTATAVVGFAVFYAVKHKV</sequence>
<evidence type="ECO:0000313" key="2">
    <source>
        <dbReference type="EMBL" id="KAJ4972897.1"/>
    </source>
</evidence>
<name>A0A9Q0QV32_9MAGN</name>
<evidence type="ECO:0000256" key="1">
    <source>
        <dbReference type="SAM" id="Phobius"/>
    </source>
</evidence>
<keyword evidence="1" id="KW-0472">Membrane</keyword>
<evidence type="ECO:0000313" key="3">
    <source>
        <dbReference type="Proteomes" id="UP001141806"/>
    </source>
</evidence>
<dbReference type="InterPro" id="IPR050662">
    <property type="entry name" value="Sec-metab_biosynth-thioest"/>
</dbReference>
<dbReference type="Gene3D" id="1.10.10.10">
    <property type="entry name" value="Winged helix-like DNA-binding domain superfamily/Winged helix DNA-binding domain"/>
    <property type="match status" value="1"/>
</dbReference>
<accession>A0A9Q0QV32</accession>
<dbReference type="Proteomes" id="UP001141806">
    <property type="component" value="Unassembled WGS sequence"/>
</dbReference>
<dbReference type="PANTHER" id="PTHR23131">
    <property type="entry name" value="ENDORIBONUCLEASE LACTB2"/>
    <property type="match status" value="1"/>
</dbReference>
<organism evidence="2 3">
    <name type="scientific">Protea cynaroides</name>
    <dbReference type="NCBI Taxonomy" id="273540"/>
    <lineage>
        <taxon>Eukaryota</taxon>
        <taxon>Viridiplantae</taxon>
        <taxon>Streptophyta</taxon>
        <taxon>Embryophyta</taxon>
        <taxon>Tracheophyta</taxon>
        <taxon>Spermatophyta</taxon>
        <taxon>Magnoliopsida</taxon>
        <taxon>Proteales</taxon>
        <taxon>Proteaceae</taxon>
        <taxon>Protea</taxon>
    </lineage>
</organism>
<keyword evidence="1" id="KW-0812">Transmembrane</keyword>
<dbReference type="InterPro" id="IPR036388">
    <property type="entry name" value="WH-like_DNA-bd_sf"/>
</dbReference>
<reference evidence="2" key="1">
    <citation type="journal article" date="2023" name="Plant J.">
        <title>The genome of the king protea, Protea cynaroides.</title>
        <authorList>
            <person name="Chang J."/>
            <person name="Duong T.A."/>
            <person name="Schoeman C."/>
            <person name="Ma X."/>
            <person name="Roodt D."/>
            <person name="Barker N."/>
            <person name="Li Z."/>
            <person name="Van de Peer Y."/>
            <person name="Mizrachi E."/>
        </authorList>
    </citation>
    <scope>NUCLEOTIDE SEQUENCE</scope>
    <source>
        <tissue evidence="2">Young leaves</tissue>
    </source>
</reference>